<dbReference type="Pfam" id="PF03780">
    <property type="entry name" value="Asp23"/>
    <property type="match status" value="1"/>
</dbReference>
<comment type="caution">
    <text evidence="3">The sequence shown here is derived from an EMBL/GenBank/DDBJ whole genome shotgun (WGS) entry which is preliminary data.</text>
</comment>
<protein>
    <recommendedName>
        <fullName evidence="5">Asp23/Gls24 family envelope stress response protein</fullName>
    </recommendedName>
</protein>
<dbReference type="InterPro" id="IPR005531">
    <property type="entry name" value="Asp23"/>
</dbReference>
<dbReference type="RefSeq" id="WP_006896932.1">
    <property type="nucleotide sequence ID" value="NZ_BAAARB010000002.1"/>
</dbReference>
<dbReference type="Proteomes" id="UP001501170">
    <property type="component" value="Unassembled WGS sequence"/>
</dbReference>
<gene>
    <name evidence="3" type="ORF">GCM10009855_04540</name>
</gene>
<dbReference type="PANTHER" id="PTHR34297">
    <property type="entry name" value="HYPOTHETICAL CYTOSOLIC PROTEIN-RELATED"/>
    <property type="match status" value="1"/>
</dbReference>
<keyword evidence="4" id="KW-1185">Reference proteome</keyword>
<evidence type="ECO:0000256" key="1">
    <source>
        <dbReference type="ARBA" id="ARBA00005721"/>
    </source>
</evidence>
<dbReference type="PANTHER" id="PTHR34297:SF3">
    <property type="entry name" value="ALKALINE SHOCK PROTEIN 23"/>
    <property type="match status" value="1"/>
</dbReference>
<evidence type="ECO:0000256" key="2">
    <source>
        <dbReference type="SAM" id="MobiDB-lite"/>
    </source>
</evidence>
<reference evidence="3 4" key="1">
    <citation type="journal article" date="2019" name="Int. J. Syst. Evol. Microbiol.">
        <title>The Global Catalogue of Microorganisms (GCM) 10K type strain sequencing project: providing services to taxonomists for standard genome sequencing and annotation.</title>
        <authorList>
            <consortium name="The Broad Institute Genomics Platform"/>
            <consortium name="The Broad Institute Genome Sequencing Center for Infectious Disease"/>
            <person name="Wu L."/>
            <person name="Ma J."/>
        </authorList>
    </citation>
    <scope>NUCLEOTIDE SEQUENCE [LARGE SCALE GENOMIC DNA]</scope>
    <source>
        <strain evidence="3 4">JCM 16227</strain>
    </source>
</reference>
<evidence type="ECO:0000313" key="4">
    <source>
        <dbReference type="Proteomes" id="UP001501170"/>
    </source>
</evidence>
<sequence length="161" mass="16384">MADVSAPSANVPDTTAPGRLTMADSVFEKIALAAALSVDGVVRHDGSMAGRLGAFVGGEATAGSDYPRVRVESAGGAAHVVDLTLALAWPSPISATCSRVRQKVGDELDRLTGNRPVRVNVAVEAVVPGAAARFRKNGFVQLPDPDDGPAAGEAVDEGGRP</sequence>
<accession>A0ABN3H392</accession>
<evidence type="ECO:0008006" key="5">
    <source>
        <dbReference type="Google" id="ProtNLM"/>
    </source>
</evidence>
<dbReference type="EMBL" id="BAAARB010000002">
    <property type="protein sequence ID" value="GAA2368347.1"/>
    <property type="molecule type" value="Genomic_DNA"/>
</dbReference>
<proteinExistence type="inferred from homology"/>
<feature type="region of interest" description="Disordered" evidence="2">
    <location>
        <begin position="138"/>
        <end position="161"/>
    </location>
</feature>
<evidence type="ECO:0000313" key="3">
    <source>
        <dbReference type="EMBL" id="GAA2368347.1"/>
    </source>
</evidence>
<organism evidence="3 4">
    <name type="scientific">Gordonia cholesterolivorans</name>
    <dbReference type="NCBI Taxonomy" id="559625"/>
    <lineage>
        <taxon>Bacteria</taxon>
        <taxon>Bacillati</taxon>
        <taxon>Actinomycetota</taxon>
        <taxon>Actinomycetes</taxon>
        <taxon>Mycobacteriales</taxon>
        <taxon>Gordoniaceae</taxon>
        <taxon>Gordonia</taxon>
    </lineage>
</organism>
<name>A0ABN3H392_9ACTN</name>
<comment type="similarity">
    <text evidence="1">Belongs to the asp23 family.</text>
</comment>